<accession>J4HVZ1</accession>
<dbReference type="EMBL" id="HE797029">
    <property type="protein sequence ID" value="CCM01352.1"/>
    <property type="molecule type" value="Genomic_DNA"/>
</dbReference>
<keyword evidence="2" id="KW-1185">Reference proteome</keyword>
<reference evidence="1 2" key="1">
    <citation type="journal article" date="2012" name="Appl. Environ. Microbiol.">
        <title>Short-read sequencing for genomic analysis of the brown rot fungus Fibroporia radiculosa.</title>
        <authorList>
            <person name="Tang J.D."/>
            <person name="Perkins A.D."/>
            <person name="Sonstegard T.S."/>
            <person name="Schroeder S.G."/>
            <person name="Burgess S.C."/>
            <person name="Diehl S.V."/>
        </authorList>
    </citation>
    <scope>NUCLEOTIDE SEQUENCE [LARGE SCALE GENOMIC DNA]</scope>
    <source>
        <strain evidence="1 2">TFFH 294</strain>
    </source>
</reference>
<sequence length="70" mass="7521">MITKEEAEVHPEFVKWFSSPSVQNHIAIVAALLSELEDAIGPLLTGGAHLCNSASCSSALSFVELHTEKQ</sequence>
<evidence type="ECO:0000313" key="2">
    <source>
        <dbReference type="Proteomes" id="UP000006352"/>
    </source>
</evidence>
<name>J4HVZ1_9APHY</name>
<dbReference type="RefSeq" id="XP_012180635.1">
    <property type="nucleotide sequence ID" value="XM_012325245.1"/>
</dbReference>
<dbReference type="Proteomes" id="UP000006352">
    <property type="component" value="Unassembled WGS sequence"/>
</dbReference>
<evidence type="ECO:0000313" key="1">
    <source>
        <dbReference type="EMBL" id="CCM01352.1"/>
    </source>
</evidence>
<dbReference type="InParanoid" id="J4HVZ1"/>
<dbReference type="AlphaFoldDB" id="J4HVZ1"/>
<gene>
    <name evidence="1" type="ORF">FIBRA_03402</name>
</gene>
<proteinExistence type="predicted"/>
<organism evidence="1 2">
    <name type="scientific">Fibroporia radiculosa</name>
    <dbReference type="NCBI Taxonomy" id="599839"/>
    <lineage>
        <taxon>Eukaryota</taxon>
        <taxon>Fungi</taxon>
        <taxon>Dikarya</taxon>
        <taxon>Basidiomycota</taxon>
        <taxon>Agaricomycotina</taxon>
        <taxon>Agaricomycetes</taxon>
        <taxon>Polyporales</taxon>
        <taxon>Fibroporiaceae</taxon>
        <taxon>Fibroporia</taxon>
    </lineage>
</organism>
<dbReference type="HOGENOM" id="CLU_2757799_0_0_1"/>
<dbReference type="GeneID" id="24096263"/>
<protein>
    <submittedName>
        <fullName evidence="1">Uncharacterized protein</fullName>
    </submittedName>
</protein>